<proteinExistence type="predicted"/>
<dbReference type="GO" id="GO:0005886">
    <property type="term" value="C:plasma membrane"/>
    <property type="evidence" value="ECO:0007669"/>
    <property type="project" value="TreeGrafter"/>
</dbReference>
<comment type="subcellular location">
    <subcellularLocation>
        <location evidence="1">Membrane</location>
        <topology evidence="1">Multi-pass membrane protein</topology>
    </subcellularLocation>
</comment>
<dbReference type="InterPro" id="IPR050681">
    <property type="entry name" value="CDF/SLC30A"/>
</dbReference>
<keyword evidence="2 5" id="KW-0812">Transmembrane</keyword>
<dbReference type="Gene3D" id="1.20.1510.10">
    <property type="entry name" value="Cation efflux protein transmembrane domain"/>
    <property type="match status" value="1"/>
</dbReference>
<dbReference type="InterPro" id="IPR027469">
    <property type="entry name" value="Cation_efflux_TMD_sf"/>
</dbReference>
<dbReference type="PANTHER" id="PTHR11562:SF17">
    <property type="entry name" value="RE54080P-RELATED"/>
    <property type="match status" value="1"/>
</dbReference>
<evidence type="ECO:0000256" key="3">
    <source>
        <dbReference type="ARBA" id="ARBA00022989"/>
    </source>
</evidence>
<dbReference type="PANTHER" id="PTHR11562">
    <property type="entry name" value="CATION EFFLUX PROTEIN/ ZINC TRANSPORTER"/>
    <property type="match status" value="1"/>
</dbReference>
<feature type="transmembrane region" description="Helical" evidence="5">
    <location>
        <begin position="152"/>
        <end position="173"/>
    </location>
</feature>
<feature type="transmembrane region" description="Helical" evidence="5">
    <location>
        <begin position="121"/>
        <end position="140"/>
    </location>
</feature>
<dbReference type="GO" id="GO:0005385">
    <property type="term" value="F:zinc ion transmembrane transporter activity"/>
    <property type="evidence" value="ECO:0007669"/>
    <property type="project" value="TreeGrafter"/>
</dbReference>
<feature type="transmembrane region" description="Helical" evidence="5">
    <location>
        <begin position="51"/>
        <end position="70"/>
    </location>
</feature>
<keyword evidence="4 5" id="KW-0472">Membrane</keyword>
<evidence type="ECO:0000256" key="1">
    <source>
        <dbReference type="ARBA" id="ARBA00004141"/>
    </source>
</evidence>
<dbReference type="Pfam" id="PF01545">
    <property type="entry name" value="Cation_efflux"/>
    <property type="match status" value="1"/>
</dbReference>
<comment type="caution">
    <text evidence="7">The sequence shown here is derived from an EMBL/GenBank/DDBJ whole genome shotgun (WGS) entry which is preliminary data.</text>
</comment>
<name>A0A2W4TXV4_9CYAN</name>
<reference evidence="7 8" key="2">
    <citation type="submission" date="2018-06" db="EMBL/GenBank/DDBJ databases">
        <title>Metagenomic assembly of (sub)arctic Cyanobacteria and their associated microbiome from non-axenic cultures.</title>
        <authorList>
            <person name="Baurain D."/>
        </authorList>
    </citation>
    <scope>NUCLEOTIDE SEQUENCE [LARGE SCALE GENOMIC DNA]</scope>
    <source>
        <strain evidence="7">ULC129bin1</strain>
    </source>
</reference>
<dbReference type="NCBIfam" id="TIGR01297">
    <property type="entry name" value="CDF"/>
    <property type="match status" value="1"/>
</dbReference>
<organism evidence="7 8">
    <name type="scientific">Leptolyngbya foveolarum</name>
    <dbReference type="NCBI Taxonomy" id="47253"/>
    <lineage>
        <taxon>Bacteria</taxon>
        <taxon>Bacillati</taxon>
        <taxon>Cyanobacteriota</taxon>
        <taxon>Cyanophyceae</taxon>
        <taxon>Leptolyngbyales</taxon>
        <taxon>Leptolyngbyaceae</taxon>
        <taxon>Leptolyngbya group</taxon>
        <taxon>Leptolyngbya</taxon>
    </lineage>
</organism>
<evidence type="ECO:0000313" key="7">
    <source>
        <dbReference type="EMBL" id="PZO11610.1"/>
    </source>
</evidence>
<gene>
    <name evidence="7" type="ORF">DCF25_19075</name>
</gene>
<evidence type="ECO:0000256" key="4">
    <source>
        <dbReference type="ARBA" id="ARBA00023136"/>
    </source>
</evidence>
<dbReference type="InterPro" id="IPR002524">
    <property type="entry name" value="Cation_efflux"/>
</dbReference>
<feature type="domain" description="Cation efflux protein transmembrane" evidence="6">
    <location>
        <begin position="22"/>
        <end position="207"/>
    </location>
</feature>
<dbReference type="SUPFAM" id="SSF161111">
    <property type="entry name" value="Cation efflux protein transmembrane domain-like"/>
    <property type="match status" value="1"/>
</dbReference>
<evidence type="ECO:0000313" key="8">
    <source>
        <dbReference type="Proteomes" id="UP000249354"/>
    </source>
</evidence>
<evidence type="ECO:0000259" key="6">
    <source>
        <dbReference type="Pfam" id="PF01545"/>
    </source>
</evidence>
<dbReference type="InterPro" id="IPR058533">
    <property type="entry name" value="Cation_efflux_TM"/>
</dbReference>
<feature type="transmembrane region" description="Helical" evidence="5">
    <location>
        <begin position="179"/>
        <end position="201"/>
    </location>
</feature>
<protein>
    <submittedName>
        <fullName evidence="7">Cation transporter</fullName>
    </submittedName>
</protein>
<evidence type="ECO:0000256" key="2">
    <source>
        <dbReference type="ARBA" id="ARBA00022692"/>
    </source>
</evidence>
<reference evidence="8" key="1">
    <citation type="submission" date="2018-04" db="EMBL/GenBank/DDBJ databases">
        <authorList>
            <person name="Cornet L."/>
        </authorList>
    </citation>
    <scope>NUCLEOTIDE SEQUENCE [LARGE SCALE GENOMIC DNA]</scope>
</reference>
<dbReference type="Proteomes" id="UP000249354">
    <property type="component" value="Unassembled WGS sequence"/>
</dbReference>
<keyword evidence="3 5" id="KW-1133">Transmembrane helix</keyword>
<dbReference type="EMBL" id="QBMC01000176">
    <property type="protein sequence ID" value="PZO11610.1"/>
    <property type="molecule type" value="Genomic_DNA"/>
</dbReference>
<evidence type="ECO:0000256" key="5">
    <source>
        <dbReference type="SAM" id="Phobius"/>
    </source>
</evidence>
<dbReference type="AlphaFoldDB" id="A0A2W4TXV4"/>
<feature type="transmembrane region" description="Helical" evidence="5">
    <location>
        <begin position="21"/>
        <end position="39"/>
    </location>
</feature>
<accession>A0A2W4TXV4</accession>
<sequence length="229" mass="24458">MHNHDHSHCSVPSTPAQLRSLRIALVLVSCFSAAEMWVSLYSNSLSLLADAGHMVMDVFAIALSLWTATSASRLEPAKAERLNAIAALVNGTLLLLVSLWLGWEAINALTSPPLEILSRPVAITAAIGLGVNGLNAYFLHAHAEDNLNMRGAFLHMLADAGSCLGVLVGAVLIARFRWFWADGAVSVAISLLIFTSAFPLIRQSWATLNPTAASLAKSERSTTQTRASD</sequence>
<feature type="transmembrane region" description="Helical" evidence="5">
    <location>
        <begin position="82"/>
        <end position="101"/>
    </location>
</feature>